<reference evidence="1 2" key="1">
    <citation type="submission" date="2023-05" db="EMBL/GenBank/DDBJ databases">
        <title>Actinoplanes sp. NEAU-A12 genome sequencing.</title>
        <authorList>
            <person name="Wang Z.-S."/>
        </authorList>
    </citation>
    <scope>NUCLEOTIDE SEQUENCE [LARGE SCALE GENOMIC DNA]</scope>
    <source>
        <strain evidence="1 2">NEAU-A12</strain>
    </source>
</reference>
<gene>
    <name evidence="1" type="ORF">QLQ12_32525</name>
</gene>
<organism evidence="1 2">
    <name type="scientific">Actinoplanes sandaracinus</name>
    <dbReference type="NCBI Taxonomy" id="3045177"/>
    <lineage>
        <taxon>Bacteria</taxon>
        <taxon>Bacillati</taxon>
        <taxon>Actinomycetota</taxon>
        <taxon>Actinomycetes</taxon>
        <taxon>Micromonosporales</taxon>
        <taxon>Micromonosporaceae</taxon>
        <taxon>Actinoplanes</taxon>
    </lineage>
</organism>
<protein>
    <submittedName>
        <fullName evidence="1">Uncharacterized protein</fullName>
    </submittedName>
</protein>
<keyword evidence="2" id="KW-1185">Reference proteome</keyword>
<dbReference type="RefSeq" id="WP_282764373.1">
    <property type="nucleotide sequence ID" value="NZ_JASCTH010000025.1"/>
</dbReference>
<proteinExistence type="predicted"/>
<sequence>MAGEEKFERAAEAKEARVVLEDTGRMTVQFRVEDLLRLLEPGGDLAAHCSGCDGCMGCSM</sequence>
<name>A0ABT6WUC0_9ACTN</name>
<evidence type="ECO:0000313" key="1">
    <source>
        <dbReference type="EMBL" id="MDI6103345.1"/>
    </source>
</evidence>
<accession>A0ABT6WUC0</accession>
<dbReference type="EMBL" id="JASCTH010000025">
    <property type="protein sequence ID" value="MDI6103345.1"/>
    <property type="molecule type" value="Genomic_DNA"/>
</dbReference>
<dbReference type="Proteomes" id="UP001241758">
    <property type="component" value="Unassembled WGS sequence"/>
</dbReference>
<evidence type="ECO:0000313" key="2">
    <source>
        <dbReference type="Proteomes" id="UP001241758"/>
    </source>
</evidence>
<comment type="caution">
    <text evidence="1">The sequence shown here is derived from an EMBL/GenBank/DDBJ whole genome shotgun (WGS) entry which is preliminary data.</text>
</comment>